<dbReference type="PANTHER" id="PTHR43792">
    <property type="entry name" value="GNAT FAMILY, PUTATIVE (AFU_ORTHOLOGUE AFUA_3G00765)-RELATED-RELATED"/>
    <property type="match status" value="1"/>
</dbReference>
<dbReference type="Pfam" id="PF13302">
    <property type="entry name" value="Acetyltransf_3"/>
    <property type="match status" value="1"/>
</dbReference>
<dbReference type="InterPro" id="IPR000182">
    <property type="entry name" value="GNAT_dom"/>
</dbReference>
<evidence type="ECO:0000256" key="1">
    <source>
        <dbReference type="ARBA" id="ARBA00022679"/>
    </source>
</evidence>
<feature type="domain" description="N-acetyltransferase" evidence="4">
    <location>
        <begin position="12"/>
        <end position="182"/>
    </location>
</feature>
<dbReference type="GO" id="GO:0008999">
    <property type="term" value="F:protein-N-terminal-alanine acetyltransferase activity"/>
    <property type="evidence" value="ECO:0007669"/>
    <property type="project" value="TreeGrafter"/>
</dbReference>
<name>A0AAX3MYW4_9BACL</name>
<dbReference type="PANTHER" id="PTHR43792:SF8">
    <property type="entry name" value="[RIBOSOMAL PROTEIN US5]-ALANINE N-ACETYLTRANSFERASE"/>
    <property type="match status" value="1"/>
</dbReference>
<evidence type="ECO:0000313" key="6">
    <source>
        <dbReference type="Proteomes" id="UP001220962"/>
    </source>
</evidence>
<dbReference type="GO" id="GO:0005737">
    <property type="term" value="C:cytoplasm"/>
    <property type="evidence" value="ECO:0007669"/>
    <property type="project" value="TreeGrafter"/>
</dbReference>
<evidence type="ECO:0000313" key="5">
    <source>
        <dbReference type="EMBL" id="WDH82790.1"/>
    </source>
</evidence>
<evidence type="ECO:0000256" key="2">
    <source>
        <dbReference type="ARBA" id="ARBA00023315"/>
    </source>
</evidence>
<evidence type="ECO:0000256" key="3">
    <source>
        <dbReference type="ARBA" id="ARBA00038502"/>
    </source>
</evidence>
<dbReference type="EMBL" id="CP118101">
    <property type="protein sequence ID" value="WDH82790.1"/>
    <property type="molecule type" value="Genomic_DNA"/>
</dbReference>
<dbReference type="PROSITE" id="PS51186">
    <property type="entry name" value="GNAT"/>
    <property type="match status" value="1"/>
</dbReference>
<dbReference type="InterPro" id="IPR051531">
    <property type="entry name" value="N-acetyltransferase"/>
</dbReference>
<accession>A0AAX3MYW4</accession>
<dbReference type="Proteomes" id="UP001220962">
    <property type="component" value="Chromosome"/>
</dbReference>
<proteinExistence type="inferred from homology"/>
<comment type="similarity">
    <text evidence="3">Belongs to the acetyltransferase family. RimJ subfamily.</text>
</comment>
<protein>
    <submittedName>
        <fullName evidence="5">GNAT family protein</fullName>
    </submittedName>
</protein>
<dbReference type="InterPro" id="IPR016181">
    <property type="entry name" value="Acyl_CoA_acyltransferase"/>
</dbReference>
<dbReference type="SUPFAM" id="SSF55729">
    <property type="entry name" value="Acyl-CoA N-acyltransferases (Nat)"/>
    <property type="match status" value="1"/>
</dbReference>
<dbReference type="AlphaFoldDB" id="A0AAX3MYW4"/>
<evidence type="ECO:0000259" key="4">
    <source>
        <dbReference type="PROSITE" id="PS51186"/>
    </source>
</evidence>
<reference evidence="5" key="1">
    <citation type="submission" date="2023-02" db="EMBL/GenBank/DDBJ databases">
        <title>Pathogen: clinical or host-associated sample.</title>
        <authorList>
            <person name="Hergert J."/>
            <person name="Casey R."/>
            <person name="Wagner J."/>
            <person name="Young E.L."/>
            <person name="Oakeson K.F."/>
        </authorList>
    </citation>
    <scope>NUCLEOTIDE SEQUENCE</scope>
    <source>
        <strain evidence="5">2022CK-00830</strain>
    </source>
</reference>
<sequence length="187" mass="21547">MDTILRDTQHGIYIRPYVIEDTEALQAMYMASREHHAPFEPIRGDEFYTLESLRDRIQSRQQEIDQDQSYYFGVFEANTDKLIGQVSLTNIARGVAQYADLGYFTHVDYMGKGYMSAAVKLILLFAFRSLQLHRIQASILLHNMASRRVLEKNGFVAEGIARGYLLIAGRWQDHQIYSLLNPNDGHD</sequence>
<dbReference type="Gene3D" id="3.40.630.30">
    <property type="match status" value="1"/>
</dbReference>
<dbReference type="RefSeq" id="WP_052512295.1">
    <property type="nucleotide sequence ID" value="NZ_CP118101.1"/>
</dbReference>
<keyword evidence="2" id="KW-0012">Acyltransferase</keyword>
<organism evidence="5 6">
    <name type="scientific">Paenibacillus urinalis</name>
    <dbReference type="NCBI Taxonomy" id="521520"/>
    <lineage>
        <taxon>Bacteria</taxon>
        <taxon>Bacillati</taxon>
        <taxon>Bacillota</taxon>
        <taxon>Bacilli</taxon>
        <taxon>Bacillales</taxon>
        <taxon>Paenibacillaceae</taxon>
        <taxon>Paenibacillus</taxon>
    </lineage>
</organism>
<keyword evidence="1" id="KW-0808">Transferase</keyword>
<gene>
    <name evidence="5" type="ORF">PUW23_00440</name>
</gene>